<dbReference type="GO" id="GO:0090499">
    <property type="term" value="F:pimelyl-[acyl-carrier protein] methyl ester esterase activity"/>
    <property type="evidence" value="ECO:0007669"/>
    <property type="project" value="UniProtKB-EC"/>
</dbReference>
<comment type="similarity">
    <text evidence="5">Belongs to the AB hydrolase superfamily. Carboxylesterase BioH family.</text>
</comment>
<dbReference type="InterPro" id="IPR050228">
    <property type="entry name" value="Carboxylesterase_BioH"/>
</dbReference>
<dbReference type="Proteomes" id="UP000575898">
    <property type="component" value="Unassembled WGS sequence"/>
</dbReference>
<dbReference type="GO" id="GO:0009102">
    <property type="term" value="P:biotin biosynthetic process"/>
    <property type="evidence" value="ECO:0007669"/>
    <property type="project" value="UniProtKB-UniRule"/>
</dbReference>
<sequence>MSLHVEVLGRGPNLVMLHGWAMHGGIWHGIAERLAEHFCVHLVDLPGHGHSVAVEPFGLKAIADRIAAEFPWPVHVLGWSLGGAVALRWALDQPHAINKLVLVASSPCFAQRPDWPAAMKHEVLAGFAGHLQTDYEGTLKRFLALQAMGGQATREVLRTLQEKLFERGRPDGMVLGKGLDLLRDVDIRHELVHLDQPTLLIYGERDGLTPAPVGRWLADHLPDAELWMLKDGAHAPFVSHPDHFVARVVQFLS</sequence>
<evidence type="ECO:0000256" key="3">
    <source>
        <dbReference type="ARBA" id="ARBA00022756"/>
    </source>
</evidence>
<comment type="subcellular location">
    <subcellularLocation>
        <location evidence="5">Cytoplasm</location>
    </subcellularLocation>
</comment>
<feature type="binding site" evidence="5">
    <location>
        <begin position="80"/>
        <end position="81"/>
    </location>
    <ligand>
        <name>substrate</name>
    </ligand>
</feature>
<reference evidence="7 8" key="1">
    <citation type="submission" date="2020-08" db="EMBL/GenBank/DDBJ databases">
        <title>Genomic Encyclopedia of Type Strains, Phase IV (KMG-IV): sequencing the most valuable type-strain genomes for metagenomic binning, comparative biology and taxonomic classification.</title>
        <authorList>
            <person name="Goeker M."/>
        </authorList>
    </citation>
    <scope>NUCLEOTIDE SEQUENCE [LARGE SCALE GENOMIC DNA]</scope>
    <source>
        <strain evidence="7 8">DSM 27165</strain>
    </source>
</reference>
<feature type="active site" description="Nucleophile" evidence="5">
    <location>
        <position position="80"/>
    </location>
</feature>
<name>A0A840ML07_9PROT</name>
<evidence type="ECO:0000313" key="7">
    <source>
        <dbReference type="EMBL" id="MBB5018185.1"/>
    </source>
</evidence>
<dbReference type="NCBIfam" id="TIGR01738">
    <property type="entry name" value="bioH"/>
    <property type="match status" value="1"/>
</dbReference>
<comment type="catalytic activity">
    <reaction evidence="5">
        <text>6-carboxyhexanoyl-[ACP] methyl ester + H2O = 6-carboxyhexanoyl-[ACP] + methanol + H(+)</text>
        <dbReference type="Rhea" id="RHEA:42700"/>
        <dbReference type="Rhea" id="RHEA-COMP:9955"/>
        <dbReference type="Rhea" id="RHEA-COMP:10186"/>
        <dbReference type="ChEBI" id="CHEBI:15377"/>
        <dbReference type="ChEBI" id="CHEBI:15378"/>
        <dbReference type="ChEBI" id="CHEBI:17790"/>
        <dbReference type="ChEBI" id="CHEBI:78846"/>
        <dbReference type="ChEBI" id="CHEBI:82735"/>
        <dbReference type="EC" id="3.1.1.85"/>
    </reaction>
</comment>
<feature type="domain" description="AB hydrolase-1" evidence="6">
    <location>
        <begin position="12"/>
        <end position="241"/>
    </location>
</feature>
<dbReference type="AlphaFoldDB" id="A0A840ML07"/>
<feature type="binding site" evidence="5">
    <location>
        <position position="234"/>
    </location>
    <ligand>
        <name>substrate</name>
    </ligand>
</feature>
<feature type="binding site" evidence="5">
    <location>
        <begin position="142"/>
        <end position="146"/>
    </location>
    <ligand>
        <name>substrate</name>
    </ligand>
</feature>
<keyword evidence="2 5" id="KW-0963">Cytoplasm</keyword>
<dbReference type="GO" id="GO:0005737">
    <property type="term" value="C:cytoplasm"/>
    <property type="evidence" value="ECO:0007669"/>
    <property type="project" value="UniProtKB-SubCell"/>
</dbReference>
<dbReference type="EC" id="3.1.1.85" evidence="5"/>
<dbReference type="SUPFAM" id="SSF53474">
    <property type="entry name" value="alpha/beta-Hydrolases"/>
    <property type="match status" value="1"/>
</dbReference>
<evidence type="ECO:0000256" key="1">
    <source>
        <dbReference type="ARBA" id="ARBA00022487"/>
    </source>
</evidence>
<evidence type="ECO:0000256" key="5">
    <source>
        <dbReference type="HAMAP-Rule" id="MF_01260"/>
    </source>
</evidence>
<keyword evidence="1 5" id="KW-0719">Serine esterase</keyword>
<comment type="caution">
    <text evidence="7">The sequence shown here is derived from an EMBL/GenBank/DDBJ whole genome shotgun (WGS) entry which is preliminary data.</text>
</comment>
<dbReference type="InterPro" id="IPR010076">
    <property type="entry name" value="BioH"/>
</dbReference>
<protein>
    <recommendedName>
        <fullName evidence="5">Pimeloyl-[acyl-carrier protein] methyl ester esterase</fullName>
        <ecNumber evidence="5">3.1.1.85</ecNumber>
    </recommendedName>
    <alternativeName>
        <fullName evidence="5">Biotin synthesis protein BioH</fullName>
    </alternativeName>
    <alternativeName>
        <fullName evidence="5">Carboxylesterase BioH</fullName>
    </alternativeName>
</protein>
<keyword evidence="8" id="KW-1185">Reference proteome</keyword>
<organism evidence="7 8">
    <name type="scientific">Chitinivorax tropicus</name>
    <dbReference type="NCBI Taxonomy" id="714531"/>
    <lineage>
        <taxon>Bacteria</taxon>
        <taxon>Pseudomonadati</taxon>
        <taxon>Pseudomonadota</taxon>
        <taxon>Betaproteobacteria</taxon>
        <taxon>Chitinivorax</taxon>
    </lineage>
</organism>
<comment type="pathway">
    <text evidence="5">Cofactor biosynthesis; biotin biosynthesis.</text>
</comment>
<dbReference type="Pfam" id="PF00561">
    <property type="entry name" value="Abhydrolase_1"/>
    <property type="match status" value="1"/>
</dbReference>
<comment type="function">
    <text evidence="5">The physiological role of BioH is to remove the methyl group introduced by BioC when the pimeloyl moiety is complete. It allows to synthesize pimeloyl-ACP via the fatty acid synthetic pathway through the hydrolysis of the ester bonds of pimeloyl-ACP esters.</text>
</comment>
<dbReference type="Gene3D" id="3.40.50.1820">
    <property type="entry name" value="alpha/beta hydrolase"/>
    <property type="match status" value="1"/>
</dbReference>
<proteinExistence type="inferred from homology"/>
<dbReference type="HAMAP" id="MF_01260">
    <property type="entry name" value="Carboxylester"/>
    <property type="match status" value="1"/>
</dbReference>
<accession>A0A840ML07</accession>
<dbReference type="UniPathway" id="UPA00078"/>
<dbReference type="InterPro" id="IPR000073">
    <property type="entry name" value="AB_hydrolase_1"/>
</dbReference>
<keyword evidence="4 5" id="KW-0378">Hydrolase</keyword>
<dbReference type="PANTHER" id="PTHR43194:SF5">
    <property type="entry name" value="PIMELOYL-[ACYL-CARRIER PROTEIN] METHYL ESTER ESTERASE"/>
    <property type="match status" value="1"/>
</dbReference>
<feature type="binding site" evidence="5">
    <location>
        <position position="20"/>
    </location>
    <ligand>
        <name>substrate</name>
    </ligand>
</feature>
<feature type="active site" evidence="5">
    <location>
        <position position="206"/>
    </location>
</feature>
<evidence type="ECO:0000256" key="4">
    <source>
        <dbReference type="ARBA" id="ARBA00022801"/>
    </source>
</evidence>
<comment type="subunit">
    <text evidence="5">Monomer.</text>
</comment>
<dbReference type="InterPro" id="IPR029058">
    <property type="entry name" value="AB_hydrolase_fold"/>
</dbReference>
<dbReference type="EMBL" id="JACHHY010000007">
    <property type="protein sequence ID" value="MBB5018185.1"/>
    <property type="molecule type" value="Genomic_DNA"/>
</dbReference>
<dbReference type="RefSeq" id="WP_184037061.1">
    <property type="nucleotide sequence ID" value="NZ_JACHHY010000007.1"/>
</dbReference>
<gene>
    <name evidence="5" type="primary">bioH</name>
    <name evidence="7" type="ORF">HNQ59_001470</name>
</gene>
<feature type="active site" evidence="5">
    <location>
        <position position="234"/>
    </location>
</feature>
<evidence type="ECO:0000259" key="6">
    <source>
        <dbReference type="Pfam" id="PF00561"/>
    </source>
</evidence>
<dbReference type="PANTHER" id="PTHR43194">
    <property type="entry name" value="HYDROLASE ALPHA/BETA FOLD FAMILY"/>
    <property type="match status" value="1"/>
</dbReference>
<evidence type="ECO:0000256" key="2">
    <source>
        <dbReference type="ARBA" id="ARBA00022490"/>
    </source>
</evidence>
<keyword evidence="3 5" id="KW-0093">Biotin biosynthesis</keyword>
<evidence type="ECO:0000313" key="8">
    <source>
        <dbReference type="Proteomes" id="UP000575898"/>
    </source>
</evidence>